<dbReference type="Proteomes" id="UP000187609">
    <property type="component" value="Unassembled WGS sequence"/>
</dbReference>
<organism evidence="2 3">
    <name type="scientific">Nicotiana attenuata</name>
    <name type="common">Coyote tobacco</name>
    <dbReference type="NCBI Taxonomy" id="49451"/>
    <lineage>
        <taxon>Eukaryota</taxon>
        <taxon>Viridiplantae</taxon>
        <taxon>Streptophyta</taxon>
        <taxon>Embryophyta</taxon>
        <taxon>Tracheophyta</taxon>
        <taxon>Spermatophyta</taxon>
        <taxon>Magnoliopsida</taxon>
        <taxon>eudicotyledons</taxon>
        <taxon>Gunneridae</taxon>
        <taxon>Pentapetalae</taxon>
        <taxon>asterids</taxon>
        <taxon>lamiids</taxon>
        <taxon>Solanales</taxon>
        <taxon>Solanaceae</taxon>
        <taxon>Nicotianoideae</taxon>
        <taxon>Nicotianeae</taxon>
        <taxon>Nicotiana</taxon>
    </lineage>
</organism>
<keyword evidence="3" id="KW-1185">Reference proteome</keyword>
<name>A0A1J6L4A0_NICAT</name>
<evidence type="ECO:0000256" key="1">
    <source>
        <dbReference type="SAM" id="Coils"/>
    </source>
</evidence>
<feature type="coiled-coil region" evidence="1">
    <location>
        <begin position="103"/>
        <end position="144"/>
    </location>
</feature>
<dbReference type="SMR" id="A0A1J6L4A0"/>
<accession>A0A1J6L4A0</accession>
<proteinExistence type="predicted"/>
<dbReference type="Gramene" id="OIT26033">
    <property type="protein sequence ID" value="OIT26033"/>
    <property type="gene ID" value="A4A49_59362"/>
</dbReference>
<keyword evidence="1" id="KW-0175">Coiled coil</keyword>
<dbReference type="AlphaFoldDB" id="A0A1J6L4A0"/>
<gene>
    <name evidence="2" type="ORF">A4A49_59362</name>
</gene>
<protein>
    <submittedName>
        <fullName evidence="2">Uncharacterized protein</fullName>
    </submittedName>
</protein>
<dbReference type="EMBL" id="MJEQ01002983">
    <property type="protein sequence ID" value="OIT26033.1"/>
    <property type="molecule type" value="Genomic_DNA"/>
</dbReference>
<dbReference type="OMA" id="NANLHMV"/>
<dbReference type="STRING" id="49451.A0A1J6L4A0"/>
<comment type="caution">
    <text evidence="2">The sequence shown here is derived from an EMBL/GenBank/DDBJ whole genome shotgun (WGS) entry which is preliminary data.</text>
</comment>
<evidence type="ECO:0000313" key="2">
    <source>
        <dbReference type="EMBL" id="OIT26033.1"/>
    </source>
</evidence>
<sequence length="180" mass="20439">MPGLKFMPNSPTLLQTMLLLFNLRSKCLKKMDGKGVDISSLKDLLTSFFELVTSYDQAQSTLSDEVVDVEKPESFLNAKEHLDLVLTEKGEKVEKFSATSQSLNEAKEKVNQLSALRDVAKNEVEEIESRVSSAEEEYRGYSDVSLGTVDDLADMEMKKQHLEATLSLYRVFYLPFFNFF</sequence>
<reference evidence="2" key="1">
    <citation type="submission" date="2016-11" db="EMBL/GenBank/DDBJ databases">
        <title>The genome of Nicotiana attenuata.</title>
        <authorList>
            <person name="Xu S."/>
            <person name="Brockmoeller T."/>
            <person name="Gaquerel E."/>
            <person name="Navarro A."/>
            <person name="Kuhl H."/>
            <person name="Gase K."/>
            <person name="Ling Z."/>
            <person name="Zhou W."/>
            <person name="Kreitzer C."/>
            <person name="Stanke M."/>
            <person name="Tang H."/>
            <person name="Lyons E."/>
            <person name="Pandey P."/>
            <person name="Pandey S.P."/>
            <person name="Timmermann B."/>
            <person name="Baldwin I.T."/>
        </authorList>
    </citation>
    <scope>NUCLEOTIDE SEQUENCE [LARGE SCALE GENOMIC DNA]</scope>
    <source>
        <strain evidence="2">UT</strain>
    </source>
</reference>
<evidence type="ECO:0000313" key="3">
    <source>
        <dbReference type="Proteomes" id="UP000187609"/>
    </source>
</evidence>